<evidence type="ECO:0000256" key="3">
    <source>
        <dbReference type="ARBA" id="ARBA00022475"/>
    </source>
</evidence>
<evidence type="ECO:0000256" key="9">
    <source>
        <dbReference type="ARBA" id="ARBA00023170"/>
    </source>
</evidence>
<dbReference type="SMART" id="SM00369">
    <property type="entry name" value="LRR_TYP"/>
    <property type="match status" value="3"/>
</dbReference>
<comment type="subcellular location">
    <subcellularLocation>
        <location evidence="1">Cell membrane</location>
    </subcellularLocation>
    <subcellularLocation>
        <location evidence="11">Endomembrane system</location>
        <topology evidence="11">Single-pass membrane protein</topology>
    </subcellularLocation>
    <subcellularLocation>
        <location evidence="2">Membrane</location>
        <topology evidence="2">Single-pass type I membrane protein</topology>
    </subcellularLocation>
</comment>
<gene>
    <name evidence="13" type="ORF">A2920_02495</name>
</gene>
<dbReference type="SUPFAM" id="SSF52058">
    <property type="entry name" value="L domain-like"/>
    <property type="match status" value="1"/>
</dbReference>
<keyword evidence="6" id="KW-0677">Repeat</keyword>
<protein>
    <submittedName>
        <fullName evidence="13">Uncharacterized protein</fullName>
    </submittedName>
</protein>
<keyword evidence="7" id="KW-1133">Transmembrane helix</keyword>
<evidence type="ECO:0000256" key="11">
    <source>
        <dbReference type="ARBA" id="ARBA00037847"/>
    </source>
</evidence>
<keyword evidence="10" id="KW-0325">Glycoprotein</keyword>
<dbReference type="InterPro" id="IPR003591">
    <property type="entry name" value="Leu-rich_rpt_typical-subtyp"/>
</dbReference>
<evidence type="ECO:0000256" key="7">
    <source>
        <dbReference type="ARBA" id="ARBA00022989"/>
    </source>
</evidence>
<dbReference type="InterPro" id="IPR032675">
    <property type="entry name" value="LRR_dom_sf"/>
</dbReference>
<accession>A0A1G2U321</accession>
<evidence type="ECO:0000313" key="14">
    <source>
        <dbReference type="Proteomes" id="UP000179283"/>
    </source>
</evidence>
<dbReference type="PRINTS" id="PR00019">
    <property type="entry name" value="LEURICHRPT"/>
</dbReference>
<comment type="caution">
    <text evidence="13">The sequence shown here is derived from an EMBL/GenBank/DDBJ whole genome shotgun (WGS) entry which is preliminary data.</text>
</comment>
<dbReference type="PANTHER" id="PTHR27004:SF203">
    <property type="entry name" value="LEUCINE-RICH REPEAT-CONTAINING N-TERMINAL PLANT-TYPE DOMAIN-CONTAINING PROTEIN"/>
    <property type="match status" value="1"/>
</dbReference>
<dbReference type="Pfam" id="PF00560">
    <property type="entry name" value="LRR_1"/>
    <property type="match status" value="1"/>
</dbReference>
<keyword evidence="5" id="KW-0812">Transmembrane</keyword>
<dbReference type="PANTHER" id="PTHR27004">
    <property type="entry name" value="RECEPTOR-LIKE PROTEIN 12 ISOFORM X1"/>
    <property type="match status" value="1"/>
</dbReference>
<keyword evidence="4" id="KW-0433">Leucine-rich repeat</keyword>
<name>A0A1G2U321_9BACT</name>
<keyword evidence="3" id="KW-1003">Cell membrane</keyword>
<evidence type="ECO:0000256" key="8">
    <source>
        <dbReference type="ARBA" id="ARBA00023136"/>
    </source>
</evidence>
<dbReference type="AlphaFoldDB" id="A0A1G2U321"/>
<evidence type="ECO:0000256" key="2">
    <source>
        <dbReference type="ARBA" id="ARBA00004479"/>
    </source>
</evidence>
<feature type="compositionally biased region" description="Polar residues" evidence="12">
    <location>
        <begin position="24"/>
        <end position="49"/>
    </location>
</feature>
<sequence length="173" mass="18507">MQFSIIIAVILVILFGGGYAMSRQSDTNPSNTNTTQEVDTSKPTSNASGATLDLSGKGLTKAPSYIFDMTNLVNLDLSHNSLEGALQAEVGRLKNLKTLDLSNNKFTGVPAEVGRLENLEILNFSNNLLTGLPYELGNLSKLKLLDISGNSYSEADLAKIRASLPSSTVIKTK</sequence>
<evidence type="ECO:0000256" key="12">
    <source>
        <dbReference type="SAM" id="MobiDB-lite"/>
    </source>
</evidence>
<keyword evidence="9" id="KW-0675">Receptor</keyword>
<keyword evidence="8" id="KW-0472">Membrane</keyword>
<evidence type="ECO:0000313" key="13">
    <source>
        <dbReference type="EMBL" id="OHB03212.1"/>
    </source>
</evidence>
<dbReference type="GO" id="GO:0012505">
    <property type="term" value="C:endomembrane system"/>
    <property type="evidence" value="ECO:0007669"/>
    <property type="project" value="UniProtKB-SubCell"/>
</dbReference>
<dbReference type="FunFam" id="3.80.10.10:FF:000041">
    <property type="entry name" value="LRR receptor-like serine/threonine-protein kinase ERECTA"/>
    <property type="match status" value="1"/>
</dbReference>
<dbReference type="EMBL" id="MHWD01000025">
    <property type="protein sequence ID" value="OHB03212.1"/>
    <property type="molecule type" value="Genomic_DNA"/>
</dbReference>
<proteinExistence type="predicted"/>
<evidence type="ECO:0000256" key="1">
    <source>
        <dbReference type="ARBA" id="ARBA00004236"/>
    </source>
</evidence>
<dbReference type="InterPro" id="IPR001611">
    <property type="entry name" value="Leu-rich_rpt"/>
</dbReference>
<organism evidence="13 14">
    <name type="scientific">Candidatus Zambryskibacteria bacterium RIFCSPLOWO2_01_FULL_43_17</name>
    <dbReference type="NCBI Taxonomy" id="1802760"/>
    <lineage>
        <taxon>Bacteria</taxon>
        <taxon>Candidatus Zambryskiibacteriota</taxon>
    </lineage>
</organism>
<evidence type="ECO:0000256" key="4">
    <source>
        <dbReference type="ARBA" id="ARBA00022614"/>
    </source>
</evidence>
<evidence type="ECO:0000256" key="5">
    <source>
        <dbReference type="ARBA" id="ARBA00022692"/>
    </source>
</evidence>
<dbReference type="PROSITE" id="PS51450">
    <property type="entry name" value="LRR"/>
    <property type="match status" value="2"/>
</dbReference>
<dbReference type="Pfam" id="PF13855">
    <property type="entry name" value="LRR_8"/>
    <property type="match status" value="1"/>
</dbReference>
<feature type="region of interest" description="Disordered" evidence="12">
    <location>
        <begin position="24"/>
        <end position="53"/>
    </location>
</feature>
<reference evidence="13 14" key="1">
    <citation type="journal article" date="2016" name="Nat. Commun.">
        <title>Thousands of microbial genomes shed light on interconnected biogeochemical processes in an aquifer system.</title>
        <authorList>
            <person name="Anantharaman K."/>
            <person name="Brown C.T."/>
            <person name="Hug L.A."/>
            <person name="Sharon I."/>
            <person name="Castelle C.J."/>
            <person name="Probst A.J."/>
            <person name="Thomas B.C."/>
            <person name="Singh A."/>
            <person name="Wilkins M.J."/>
            <person name="Karaoz U."/>
            <person name="Brodie E.L."/>
            <person name="Williams K.H."/>
            <person name="Hubbard S.S."/>
            <person name="Banfield J.F."/>
        </authorList>
    </citation>
    <scope>NUCLEOTIDE SEQUENCE [LARGE SCALE GENOMIC DNA]</scope>
</reference>
<dbReference type="Gene3D" id="3.80.10.10">
    <property type="entry name" value="Ribonuclease Inhibitor"/>
    <property type="match status" value="1"/>
</dbReference>
<evidence type="ECO:0000256" key="10">
    <source>
        <dbReference type="ARBA" id="ARBA00023180"/>
    </source>
</evidence>
<evidence type="ECO:0000256" key="6">
    <source>
        <dbReference type="ARBA" id="ARBA00022737"/>
    </source>
</evidence>
<dbReference type="Proteomes" id="UP000179283">
    <property type="component" value="Unassembled WGS sequence"/>
</dbReference>
<dbReference type="GO" id="GO:0005886">
    <property type="term" value="C:plasma membrane"/>
    <property type="evidence" value="ECO:0007669"/>
    <property type="project" value="UniProtKB-SubCell"/>
</dbReference>